<dbReference type="KEGG" id="afx:JZ786_24685"/>
<keyword evidence="1" id="KW-0614">Plasmid</keyword>
<protein>
    <submittedName>
        <fullName evidence="1">Uncharacterized protein</fullName>
    </submittedName>
</protein>
<dbReference type="AlphaFoldDB" id="A0A9X7Z9W1"/>
<gene>
    <name evidence="1" type="ORF">JZ786_24685</name>
</gene>
<geneLocation type="plasmid" evidence="1 2">
    <name>unnamed</name>
</geneLocation>
<accession>A0A9X7Z9W1</accession>
<proteinExistence type="predicted"/>
<dbReference type="EMBL" id="CP071183">
    <property type="protein sequence ID" value="QSO50116.1"/>
    <property type="molecule type" value="Genomic_DNA"/>
</dbReference>
<reference evidence="1 2" key="1">
    <citation type="submission" date="2021-02" db="EMBL/GenBank/DDBJ databases">
        <title>Alicyclobacillus curvatus sp. nov. and Alicyclobacillus mengziensis sp. nov., two acidophilic bacteria isolated from acid mine drainage.</title>
        <authorList>
            <person name="Huang Y."/>
        </authorList>
    </citation>
    <scope>NUCLEOTIDE SEQUENCE [LARGE SCALE GENOMIC DNA]</scope>
    <source>
        <strain evidence="1 2">S30H14</strain>
        <plasmid evidence="1 2">unnamed</plasmid>
    </source>
</reference>
<organism evidence="1 2">
    <name type="scientific">Alicyclobacillus mengziensis</name>
    <dbReference type="NCBI Taxonomy" id="2931921"/>
    <lineage>
        <taxon>Bacteria</taxon>
        <taxon>Bacillati</taxon>
        <taxon>Bacillota</taxon>
        <taxon>Bacilli</taxon>
        <taxon>Bacillales</taxon>
        <taxon>Alicyclobacillaceae</taxon>
        <taxon>Alicyclobacillus</taxon>
    </lineage>
</organism>
<dbReference type="Proteomes" id="UP000663505">
    <property type="component" value="Plasmid unnamed"/>
</dbReference>
<sequence>MSKSTSRKTQLPHSQNTRDKRRIFLRLMEILAKLRQEHRRKIFGRRKRYNAIRELQPLVSELQKSRLEYRATSIKSVKTPNILPTRERVQGDDMER</sequence>
<keyword evidence="2" id="KW-1185">Reference proteome</keyword>
<evidence type="ECO:0000313" key="1">
    <source>
        <dbReference type="EMBL" id="QSO50116.1"/>
    </source>
</evidence>
<evidence type="ECO:0000313" key="2">
    <source>
        <dbReference type="Proteomes" id="UP000663505"/>
    </source>
</evidence>
<name>A0A9X7Z9W1_9BACL</name>
<dbReference type="RefSeq" id="WP_206659417.1">
    <property type="nucleotide sequence ID" value="NZ_CP071183.1"/>
</dbReference>